<feature type="transmembrane region" description="Helical" evidence="6">
    <location>
        <begin position="12"/>
        <end position="30"/>
    </location>
</feature>
<dbReference type="EMBL" id="RQVS01000010">
    <property type="protein sequence ID" value="RRJ86323.1"/>
    <property type="molecule type" value="Genomic_DNA"/>
</dbReference>
<dbReference type="NCBIfam" id="TIGR03954">
    <property type="entry name" value="integ_memb_HG"/>
    <property type="match status" value="1"/>
</dbReference>
<dbReference type="PANTHER" id="PTHR40077">
    <property type="entry name" value="MEMBRANE PROTEIN-RELATED"/>
    <property type="match status" value="1"/>
</dbReference>
<comment type="subcellular location">
    <subcellularLocation>
        <location evidence="1">Cell membrane</location>
        <topology evidence="1">Multi-pass membrane protein</topology>
    </subcellularLocation>
</comment>
<feature type="domain" description="DUF3817" evidence="7">
    <location>
        <begin position="5"/>
        <end position="89"/>
    </location>
</feature>
<dbReference type="Proteomes" id="UP000274391">
    <property type="component" value="Unassembled WGS sequence"/>
</dbReference>
<keyword evidence="3 6" id="KW-0812">Transmembrane</keyword>
<evidence type="ECO:0000256" key="3">
    <source>
        <dbReference type="ARBA" id="ARBA00022692"/>
    </source>
</evidence>
<reference evidence="8 9" key="1">
    <citation type="submission" date="2018-11" db="EMBL/GenBank/DDBJ databases">
        <title>YIM 102482-1 draft genome.</title>
        <authorList>
            <person name="Li G."/>
            <person name="Jiang Y."/>
        </authorList>
    </citation>
    <scope>NUCLEOTIDE SEQUENCE [LARGE SCALE GENOMIC DNA]</scope>
    <source>
        <strain evidence="8 9">YIM 102482-1</strain>
    </source>
</reference>
<keyword evidence="4 6" id="KW-1133">Transmembrane helix</keyword>
<keyword evidence="5 6" id="KW-0472">Membrane</keyword>
<evidence type="ECO:0000256" key="2">
    <source>
        <dbReference type="ARBA" id="ARBA00022475"/>
    </source>
</evidence>
<dbReference type="GO" id="GO:0005886">
    <property type="term" value="C:plasma membrane"/>
    <property type="evidence" value="ECO:0007669"/>
    <property type="project" value="UniProtKB-SubCell"/>
</dbReference>
<gene>
    <name evidence="8" type="ORF">EG850_09065</name>
</gene>
<feature type="transmembrane region" description="Helical" evidence="6">
    <location>
        <begin position="42"/>
        <end position="60"/>
    </location>
</feature>
<sequence>MSPRRLFKTFAFAEMVTWAGLITALILRALDVTNITPIAGGIHGFIFLCYSATTIFVWVNQKWPAKVGVTGLLLAIVPFVTVPFEIAVDRRGLLAGGWRLAPGGDEPKGFVEHVQAWVLRRPLLAVLLLLAFVVVLFVTLLWLGPPIPKS</sequence>
<evidence type="ECO:0000313" key="9">
    <source>
        <dbReference type="Proteomes" id="UP000274391"/>
    </source>
</evidence>
<dbReference type="OrthoDB" id="3396203at2"/>
<name>A0A3P3W063_9MICO</name>
<evidence type="ECO:0000256" key="4">
    <source>
        <dbReference type="ARBA" id="ARBA00022989"/>
    </source>
</evidence>
<keyword evidence="2" id="KW-1003">Cell membrane</keyword>
<keyword evidence="9" id="KW-1185">Reference proteome</keyword>
<feature type="transmembrane region" description="Helical" evidence="6">
    <location>
        <begin position="67"/>
        <end position="88"/>
    </location>
</feature>
<evidence type="ECO:0000259" key="7">
    <source>
        <dbReference type="Pfam" id="PF12823"/>
    </source>
</evidence>
<evidence type="ECO:0000256" key="5">
    <source>
        <dbReference type="ARBA" id="ARBA00023136"/>
    </source>
</evidence>
<comment type="caution">
    <text evidence="8">The sequence shown here is derived from an EMBL/GenBank/DDBJ whole genome shotgun (WGS) entry which is preliminary data.</text>
</comment>
<dbReference type="AlphaFoldDB" id="A0A3P3W063"/>
<organism evidence="8 9">
    <name type="scientific">Gulosibacter macacae</name>
    <dbReference type="NCBI Taxonomy" id="2488791"/>
    <lineage>
        <taxon>Bacteria</taxon>
        <taxon>Bacillati</taxon>
        <taxon>Actinomycetota</taxon>
        <taxon>Actinomycetes</taxon>
        <taxon>Micrococcales</taxon>
        <taxon>Microbacteriaceae</taxon>
        <taxon>Gulosibacter</taxon>
    </lineage>
</organism>
<proteinExistence type="predicted"/>
<evidence type="ECO:0000256" key="1">
    <source>
        <dbReference type="ARBA" id="ARBA00004651"/>
    </source>
</evidence>
<dbReference type="InterPro" id="IPR023845">
    <property type="entry name" value="DUF3817_TM"/>
</dbReference>
<dbReference type="Pfam" id="PF12823">
    <property type="entry name" value="DUF3817"/>
    <property type="match status" value="1"/>
</dbReference>
<evidence type="ECO:0000313" key="8">
    <source>
        <dbReference type="EMBL" id="RRJ86323.1"/>
    </source>
</evidence>
<feature type="transmembrane region" description="Helical" evidence="6">
    <location>
        <begin position="123"/>
        <end position="143"/>
    </location>
</feature>
<protein>
    <submittedName>
        <fullName evidence="8">DUF3817 domain-containing protein</fullName>
    </submittedName>
</protein>
<dbReference type="PANTHER" id="PTHR40077:SF1">
    <property type="entry name" value="MEMBRANE PROTEIN"/>
    <property type="match status" value="1"/>
</dbReference>
<evidence type="ECO:0000256" key="6">
    <source>
        <dbReference type="SAM" id="Phobius"/>
    </source>
</evidence>
<accession>A0A3P3W063</accession>